<dbReference type="Proteomes" id="UP000073434">
    <property type="component" value="Unassembled WGS sequence"/>
</dbReference>
<feature type="transmembrane region" description="Helical" evidence="1">
    <location>
        <begin position="52"/>
        <end position="70"/>
    </location>
</feature>
<organism evidence="2 3">
    <name type="scientific">Streptococcus suis</name>
    <dbReference type="NCBI Taxonomy" id="1307"/>
    <lineage>
        <taxon>Bacteria</taxon>
        <taxon>Bacillati</taxon>
        <taxon>Bacillota</taxon>
        <taxon>Bacilli</taxon>
        <taxon>Lactobacillales</taxon>
        <taxon>Streptococcaceae</taxon>
        <taxon>Streptococcus</taxon>
    </lineage>
</organism>
<feature type="transmembrane region" description="Helical" evidence="1">
    <location>
        <begin position="28"/>
        <end position="46"/>
    </location>
</feature>
<proteinExistence type="predicted"/>
<keyword evidence="1" id="KW-1133">Transmembrane helix</keyword>
<name>A0A0Z8ESY9_STRSU</name>
<keyword evidence="1" id="KW-0812">Transmembrane</keyword>
<reference evidence="2 3" key="1">
    <citation type="submission" date="2016-02" db="EMBL/GenBank/DDBJ databases">
        <authorList>
            <consortium name="Pathogen Informatics"/>
        </authorList>
    </citation>
    <scope>NUCLEOTIDE SEQUENCE [LARGE SCALE GENOMIC DNA]</scope>
    <source>
        <strain evidence="2 3">LSS23</strain>
    </source>
</reference>
<protein>
    <recommendedName>
        <fullName evidence="4">PrgI family protein</fullName>
    </recommendedName>
</protein>
<evidence type="ECO:0000313" key="2">
    <source>
        <dbReference type="EMBL" id="CYU67627.1"/>
    </source>
</evidence>
<dbReference type="AlphaFoldDB" id="A0A0Z8ESY9"/>
<keyword evidence="1" id="KW-0472">Membrane</keyword>
<sequence length="118" mass="14085">MHKIGSEFLKEFSGYESNFFWKFTLRQTVLLVGVLITALLGTAIVYFKLPEFFIYIVGGILLPPFVIFGLKKEEKLFDKIRFYFLITERVYQVEDKKWREYSKNEFIQSKTISEIDNF</sequence>
<dbReference type="EMBL" id="FIFW01000014">
    <property type="protein sequence ID" value="CYU67627.1"/>
    <property type="molecule type" value="Genomic_DNA"/>
</dbReference>
<gene>
    <name evidence="2" type="ORF">ERS132385_01414</name>
</gene>
<dbReference type="RefSeq" id="WP_044687988.1">
    <property type="nucleotide sequence ID" value="NZ_CEEW01000036.1"/>
</dbReference>
<evidence type="ECO:0000256" key="1">
    <source>
        <dbReference type="SAM" id="Phobius"/>
    </source>
</evidence>
<evidence type="ECO:0008006" key="4">
    <source>
        <dbReference type="Google" id="ProtNLM"/>
    </source>
</evidence>
<accession>A0A0Z8ESY9</accession>
<evidence type="ECO:0000313" key="3">
    <source>
        <dbReference type="Proteomes" id="UP000073434"/>
    </source>
</evidence>